<dbReference type="Pfam" id="PF09956">
    <property type="entry name" value="Phage_cement_2"/>
    <property type="match status" value="1"/>
</dbReference>
<reference evidence="1 2" key="1">
    <citation type="submission" date="2019-06" db="EMBL/GenBank/DDBJ databases">
        <title>The genome of Shewanella sp. SM1901.</title>
        <authorList>
            <person name="Cha Q."/>
        </authorList>
    </citation>
    <scope>NUCLEOTIDE SEQUENCE [LARGE SCALE GENOMIC DNA]</scope>
    <source>
        <strain evidence="1 2">SM1901</strain>
    </source>
</reference>
<keyword evidence="2" id="KW-1185">Reference proteome</keyword>
<organism evidence="1 2">
    <name type="scientific">Shewanella polaris</name>
    <dbReference type="NCBI Taxonomy" id="2588449"/>
    <lineage>
        <taxon>Bacteria</taxon>
        <taxon>Pseudomonadati</taxon>
        <taxon>Pseudomonadota</taxon>
        <taxon>Gammaproteobacteria</taxon>
        <taxon>Alteromonadales</taxon>
        <taxon>Shewanellaceae</taxon>
        <taxon>Shewanella</taxon>
    </lineage>
</organism>
<dbReference type="KEGG" id="spol:FH971_16280"/>
<sequence>MKNCVSDGNTIDFIATAAVASGEPVLLGKVVVVSLGAVAVGEPGVGAAEGVYELPKVEADDIGQGAQVYLKADGTITSTASGNTLAGKAWAAAGNPSTTVWVKINA</sequence>
<dbReference type="InterPro" id="IPR011231">
    <property type="entry name" value="Phage_VT1-Sakai_H0018"/>
</dbReference>
<dbReference type="PIRSF" id="PIRSF030771">
    <property type="entry name" value="UCP030771"/>
    <property type="match status" value="1"/>
</dbReference>
<evidence type="ECO:0000313" key="2">
    <source>
        <dbReference type="Proteomes" id="UP000319809"/>
    </source>
</evidence>
<dbReference type="AlphaFoldDB" id="A0A4Y5YIU8"/>
<name>A0A4Y5YIU8_9GAMM</name>
<proteinExistence type="predicted"/>
<evidence type="ECO:0000313" key="1">
    <source>
        <dbReference type="EMBL" id="QDE32383.1"/>
    </source>
</evidence>
<accession>A0A4Y5YIU8</accession>
<gene>
    <name evidence="1" type="ORF">FH971_16280</name>
</gene>
<protein>
    <submittedName>
        <fullName evidence="1">DUF2190 family protein</fullName>
    </submittedName>
</protein>
<dbReference type="EMBL" id="CP041036">
    <property type="protein sequence ID" value="QDE32383.1"/>
    <property type="molecule type" value="Genomic_DNA"/>
</dbReference>
<dbReference type="Proteomes" id="UP000319809">
    <property type="component" value="Chromosome"/>
</dbReference>
<dbReference type="RefSeq" id="WP_140235024.1">
    <property type="nucleotide sequence ID" value="NZ_CP041036.1"/>
</dbReference>